<gene>
    <name evidence="2" type="ORF">E2C01_028704</name>
</gene>
<proteinExistence type="predicted"/>
<dbReference type="EMBL" id="VSRR010003238">
    <property type="protein sequence ID" value="MPC35283.1"/>
    <property type="molecule type" value="Genomic_DNA"/>
</dbReference>
<reference evidence="2 3" key="1">
    <citation type="submission" date="2019-05" db="EMBL/GenBank/DDBJ databases">
        <title>Another draft genome of Portunus trituberculatus and its Hox gene families provides insights of decapod evolution.</title>
        <authorList>
            <person name="Jeong J.-H."/>
            <person name="Song I."/>
            <person name="Kim S."/>
            <person name="Choi T."/>
            <person name="Kim D."/>
            <person name="Ryu S."/>
            <person name="Kim W."/>
        </authorList>
    </citation>
    <scope>NUCLEOTIDE SEQUENCE [LARGE SCALE GENOMIC DNA]</scope>
    <source>
        <tissue evidence="2">Muscle</tissue>
    </source>
</reference>
<protein>
    <submittedName>
        <fullName evidence="2">Uncharacterized protein</fullName>
    </submittedName>
</protein>
<organism evidence="2 3">
    <name type="scientific">Portunus trituberculatus</name>
    <name type="common">Swimming crab</name>
    <name type="synonym">Neptunus trituberculatus</name>
    <dbReference type="NCBI Taxonomy" id="210409"/>
    <lineage>
        <taxon>Eukaryota</taxon>
        <taxon>Metazoa</taxon>
        <taxon>Ecdysozoa</taxon>
        <taxon>Arthropoda</taxon>
        <taxon>Crustacea</taxon>
        <taxon>Multicrustacea</taxon>
        <taxon>Malacostraca</taxon>
        <taxon>Eumalacostraca</taxon>
        <taxon>Eucarida</taxon>
        <taxon>Decapoda</taxon>
        <taxon>Pleocyemata</taxon>
        <taxon>Brachyura</taxon>
        <taxon>Eubrachyura</taxon>
        <taxon>Portunoidea</taxon>
        <taxon>Portunidae</taxon>
        <taxon>Portuninae</taxon>
        <taxon>Portunus</taxon>
    </lineage>
</organism>
<dbReference type="Proteomes" id="UP000324222">
    <property type="component" value="Unassembled WGS sequence"/>
</dbReference>
<name>A0A5B7EQQ4_PORTR</name>
<feature type="compositionally biased region" description="Pro residues" evidence="1">
    <location>
        <begin position="111"/>
        <end position="123"/>
    </location>
</feature>
<evidence type="ECO:0000256" key="1">
    <source>
        <dbReference type="SAM" id="MobiDB-lite"/>
    </source>
</evidence>
<feature type="region of interest" description="Disordered" evidence="1">
    <location>
        <begin position="75"/>
        <end position="181"/>
    </location>
</feature>
<evidence type="ECO:0000313" key="3">
    <source>
        <dbReference type="Proteomes" id="UP000324222"/>
    </source>
</evidence>
<evidence type="ECO:0000313" key="2">
    <source>
        <dbReference type="EMBL" id="MPC35283.1"/>
    </source>
</evidence>
<feature type="region of interest" description="Disordered" evidence="1">
    <location>
        <begin position="298"/>
        <end position="325"/>
    </location>
</feature>
<feature type="compositionally biased region" description="Gly residues" evidence="1">
    <location>
        <begin position="303"/>
        <end position="312"/>
    </location>
</feature>
<feature type="compositionally biased region" description="Low complexity" evidence="1">
    <location>
        <begin position="84"/>
        <end position="104"/>
    </location>
</feature>
<dbReference type="AlphaFoldDB" id="A0A5B7EQQ4"/>
<sequence length="492" mass="50151">MLDIFLLSRSACCRAEGKPSVELELLARGESGRLSSDTSESIAATASDIFTISAPREASEGVSENMGVLELLSAPDTEERSDAPSPSSTSTLLLRPLPGSSTGLAVLLSPSPFPSSTPPPISAPPDTAVAPPQAGVSSGGGEQLVCPVVDAGGSGSSSRPRHTRRTVTHNTGGPHTWGSRGRVLPGSPEPWPLHCLSHGSTGRQQCNTAAITHTGGGGGGRWVVGRKRHYPVTSPLTRPGGRLVHTQQTVGEGEVLQGVVAGLGGTLSAAPLTLAPPRGGETHSSPQASSLLAWAGATQGATPRGGGSGVGWGSAAPAPGFSSDDSELLETLATDAGQGRGCSSRGIGGTLWPHSAGPGSHRGGMCPVLITVITLGRGQHLAVPVEGPIEQRLLPQVAVEGTVGWLAALPALLIQVGGEARPTLPRGDRALGELGTGIRQLVGHPHPFTGGQRTPIARGTQPTWLHLGLKACLQHNTKSVPTHTNTIQTKRK</sequence>
<accession>A0A5B7EQQ4</accession>
<comment type="caution">
    <text evidence="2">The sequence shown here is derived from an EMBL/GenBank/DDBJ whole genome shotgun (WGS) entry which is preliminary data.</text>
</comment>
<keyword evidence="3" id="KW-1185">Reference proteome</keyword>